<sequence>MHDMDLMRDGVRFGACEITAAADTTSIELWNVANGSGERWIETEIAGGWVLSLAPRCKVKKLKQRAPSLLYRLEADASDREAGALLQGLGVVDAHRSDTDFPGSIYLTIDRNHALTGGLTGETGDELVTWFNHWVRQPDLEHNLAKLAAVDRAERHLFVLMPGFTSAPFSVSDLLARAAAPLPDAAPDLPPELTHLWFMSTWNAGGIFHWSPTGWARFDKLV</sequence>
<evidence type="ECO:0000313" key="2">
    <source>
        <dbReference type="Proteomes" id="UP000239895"/>
    </source>
</evidence>
<accession>A0ABX5EHC3</accession>
<organism evidence="1 2">
    <name type="scientific">Isoptericola halotolerans</name>
    <dbReference type="NCBI Taxonomy" id="300560"/>
    <lineage>
        <taxon>Bacteria</taxon>
        <taxon>Bacillati</taxon>
        <taxon>Actinomycetota</taxon>
        <taxon>Actinomycetes</taxon>
        <taxon>Micrococcales</taxon>
        <taxon>Promicromonosporaceae</taxon>
        <taxon>Isoptericola</taxon>
    </lineage>
</organism>
<gene>
    <name evidence="1" type="ORF">BCL65_102374</name>
</gene>
<dbReference type="Proteomes" id="UP000239895">
    <property type="component" value="Unassembled WGS sequence"/>
</dbReference>
<proteinExistence type="predicted"/>
<evidence type="ECO:0000313" key="1">
    <source>
        <dbReference type="EMBL" id="PRZ08827.1"/>
    </source>
</evidence>
<comment type="caution">
    <text evidence="1">The sequence shown here is derived from an EMBL/GenBank/DDBJ whole genome shotgun (WGS) entry which is preliminary data.</text>
</comment>
<dbReference type="EMBL" id="PVTX01000002">
    <property type="protein sequence ID" value="PRZ08827.1"/>
    <property type="molecule type" value="Genomic_DNA"/>
</dbReference>
<name>A0ABX5EHC3_9MICO</name>
<reference evidence="1 2" key="1">
    <citation type="submission" date="2018-03" db="EMBL/GenBank/DDBJ databases">
        <title>Comparative analysis of microorganisms from saline springs in Andes Mountain Range, Colombia.</title>
        <authorList>
            <person name="Rubin E."/>
        </authorList>
    </citation>
    <scope>NUCLEOTIDE SEQUENCE [LARGE SCALE GENOMIC DNA]</scope>
    <source>
        <strain evidence="1 2">CG 23</strain>
    </source>
</reference>
<keyword evidence="2" id="KW-1185">Reference proteome</keyword>
<protein>
    <submittedName>
        <fullName evidence="1">Uncharacterized protein</fullName>
    </submittedName>
</protein>